<evidence type="ECO:0000313" key="1">
    <source>
        <dbReference type="EMBL" id="GFP31529.1"/>
    </source>
</evidence>
<gene>
    <name evidence="1" type="ORF">HKBW3S34_02449</name>
</gene>
<dbReference type="EMBL" id="BLRZ01000388">
    <property type="protein sequence ID" value="GFP31529.1"/>
    <property type="molecule type" value="Genomic_DNA"/>
</dbReference>
<reference evidence="1 2" key="1">
    <citation type="journal article" date="2020" name="Front. Microbiol.">
        <title>Single-cell genomics of novel Actinobacteria with the Wood-Ljungdahl pathway discovered in a serpentinizing system.</title>
        <authorList>
            <person name="Merino N."/>
            <person name="Kawai M."/>
            <person name="Boyd E.S."/>
            <person name="Colman D.R."/>
            <person name="McGlynn S.E."/>
            <person name="Nealson K.H."/>
            <person name="Kurokawa K."/>
            <person name="Hongoh Y."/>
        </authorList>
    </citation>
    <scope>NUCLEOTIDE SEQUENCE [LARGE SCALE GENOMIC DNA]</scope>
    <source>
        <strain evidence="1 2">S34</strain>
    </source>
</reference>
<protein>
    <submittedName>
        <fullName evidence="1">Uncharacterized protein</fullName>
    </submittedName>
</protein>
<sequence length="29" mass="3112">LNGSVVPFNIGIDLGATRRGKVMRNSILL</sequence>
<dbReference type="AlphaFoldDB" id="A0A6V8PFP2"/>
<evidence type="ECO:0000313" key="2">
    <source>
        <dbReference type="Proteomes" id="UP000588083"/>
    </source>
</evidence>
<feature type="non-terminal residue" evidence="1">
    <location>
        <position position="1"/>
    </location>
</feature>
<organism evidence="1 2">
    <name type="scientific">Candidatus Hakubella thermalkaliphila</name>
    <dbReference type="NCBI Taxonomy" id="2754717"/>
    <lineage>
        <taxon>Bacteria</taxon>
        <taxon>Bacillati</taxon>
        <taxon>Actinomycetota</taxon>
        <taxon>Actinomycetota incertae sedis</taxon>
        <taxon>Candidatus Hakubellales</taxon>
        <taxon>Candidatus Hakubellaceae</taxon>
        <taxon>Candidatus Hakubella</taxon>
    </lineage>
</organism>
<comment type="caution">
    <text evidence="1">The sequence shown here is derived from an EMBL/GenBank/DDBJ whole genome shotgun (WGS) entry which is preliminary data.</text>
</comment>
<keyword evidence="2" id="KW-1185">Reference proteome</keyword>
<proteinExistence type="predicted"/>
<dbReference type="Proteomes" id="UP000588083">
    <property type="component" value="Unassembled WGS sequence"/>
</dbReference>
<accession>A0A6V8PFP2</accession>
<name>A0A6V8PFP2_9ACTN</name>